<evidence type="ECO:0000256" key="1">
    <source>
        <dbReference type="SAM" id="MobiDB-lite"/>
    </source>
</evidence>
<sequence>MDWNYINQAQGSAKGKEKEKETFLSMQPNPSCDSPSVEPTLDSNSITSRLASSTTRLAKDLAAGHATTADMTETLSASKGGTSRHTPFKDYSVTVDASTSQRNPALAGYERRFRTAQADAGTANESGFSAFLDDAGALGPTMHTTVNDTSQPLGFREPRQGLYEQDGQRGANLIEDGSEVATFLDSGYSQIGDEDPEIPLSTEEQAALRRALFLDGGQWRQKPARDDWEDTLNFFPDFMLSGAWRDADVSRHLGTSDPGEARATWVNHWQDVLSSYTDEVWGDLSSLVGEAREELRALSKPDETSSPLTAGALQRLQQILTHVRGF</sequence>
<evidence type="ECO:0000313" key="3">
    <source>
        <dbReference type="Proteomes" id="UP000294003"/>
    </source>
</evidence>
<name>A0ABY0H6Y2_9PEZI</name>
<protein>
    <submittedName>
        <fullName evidence="2">Uncharacterized protein</fullName>
    </submittedName>
</protein>
<dbReference type="EMBL" id="QJNS01000131">
    <property type="protein sequence ID" value="RYO85666.1"/>
    <property type="molecule type" value="Genomic_DNA"/>
</dbReference>
<feature type="region of interest" description="Disordered" evidence="1">
    <location>
        <begin position="1"/>
        <end position="43"/>
    </location>
</feature>
<proteinExistence type="predicted"/>
<evidence type="ECO:0000313" key="2">
    <source>
        <dbReference type="EMBL" id="RYO85666.1"/>
    </source>
</evidence>
<keyword evidence="3" id="KW-1185">Reference proteome</keyword>
<reference evidence="2 3" key="1">
    <citation type="submission" date="2018-06" db="EMBL/GenBank/DDBJ databases">
        <title>Complete Genomes of Monosporascus.</title>
        <authorList>
            <person name="Robinson A.J."/>
            <person name="Natvig D.O."/>
        </authorList>
    </citation>
    <scope>NUCLEOTIDE SEQUENCE [LARGE SCALE GENOMIC DNA]</scope>
    <source>
        <strain evidence="2 3">CBS 609.92</strain>
    </source>
</reference>
<organism evidence="2 3">
    <name type="scientific">Monosporascus cannonballus</name>
    <dbReference type="NCBI Taxonomy" id="155416"/>
    <lineage>
        <taxon>Eukaryota</taxon>
        <taxon>Fungi</taxon>
        <taxon>Dikarya</taxon>
        <taxon>Ascomycota</taxon>
        <taxon>Pezizomycotina</taxon>
        <taxon>Sordariomycetes</taxon>
        <taxon>Xylariomycetidae</taxon>
        <taxon>Xylariales</taxon>
        <taxon>Xylariales incertae sedis</taxon>
        <taxon>Monosporascus</taxon>
    </lineage>
</organism>
<accession>A0ABY0H6Y2</accession>
<feature type="compositionally biased region" description="Polar residues" evidence="1">
    <location>
        <begin position="24"/>
        <end position="34"/>
    </location>
</feature>
<gene>
    <name evidence="2" type="ORF">DL762_005088</name>
</gene>
<feature type="compositionally biased region" description="Polar residues" evidence="1">
    <location>
        <begin position="1"/>
        <end position="11"/>
    </location>
</feature>
<comment type="caution">
    <text evidence="2">The sequence shown here is derived from an EMBL/GenBank/DDBJ whole genome shotgun (WGS) entry which is preliminary data.</text>
</comment>
<dbReference type="Proteomes" id="UP000294003">
    <property type="component" value="Unassembled WGS sequence"/>
</dbReference>